<organism evidence="3 4">
    <name type="scientific">Microcosmobacter mediterraneus</name>
    <dbReference type="NCBI Taxonomy" id="3075607"/>
    <lineage>
        <taxon>Bacteria</taxon>
        <taxon>Pseudomonadati</taxon>
        <taxon>Bacteroidota</taxon>
        <taxon>Flavobacteriia</taxon>
        <taxon>Flavobacteriales</taxon>
        <taxon>Flavobacteriaceae</taxon>
        <taxon>Microcosmobacter</taxon>
    </lineage>
</organism>
<dbReference type="RefSeq" id="WP_311426010.1">
    <property type="nucleotide sequence ID" value="NZ_JAVRIA010000001.1"/>
</dbReference>
<feature type="transmembrane region" description="Helical" evidence="1">
    <location>
        <begin position="7"/>
        <end position="25"/>
    </location>
</feature>
<keyword evidence="1" id="KW-0472">Membrane</keyword>
<comment type="caution">
    <text evidence="3">The sequence shown here is derived from an EMBL/GenBank/DDBJ whole genome shotgun (WGS) entry which is preliminary data.</text>
</comment>
<accession>A0ABU2YGD3</accession>
<evidence type="ECO:0000256" key="1">
    <source>
        <dbReference type="SAM" id="Phobius"/>
    </source>
</evidence>
<dbReference type="Pfam" id="PF14258">
    <property type="entry name" value="DUF4350"/>
    <property type="match status" value="1"/>
</dbReference>
<reference evidence="3 4" key="1">
    <citation type="submission" date="2023-09" db="EMBL/GenBank/DDBJ databases">
        <authorList>
            <person name="Rey-Velasco X."/>
        </authorList>
    </citation>
    <scope>NUCLEOTIDE SEQUENCE [LARGE SCALE GENOMIC DNA]</scope>
    <source>
        <strain evidence="3 4">W332</strain>
    </source>
</reference>
<protein>
    <submittedName>
        <fullName evidence="3">DUF4350 domain-containing protein</fullName>
    </submittedName>
</protein>
<gene>
    <name evidence="3" type="ORF">RM697_01185</name>
</gene>
<feature type="transmembrane region" description="Helical" evidence="1">
    <location>
        <begin position="273"/>
        <end position="291"/>
    </location>
</feature>
<evidence type="ECO:0000259" key="2">
    <source>
        <dbReference type="Pfam" id="PF14258"/>
    </source>
</evidence>
<dbReference type="EMBL" id="JAVRIA010000001">
    <property type="protein sequence ID" value="MDT0557239.1"/>
    <property type="molecule type" value="Genomic_DNA"/>
</dbReference>
<evidence type="ECO:0000313" key="4">
    <source>
        <dbReference type="Proteomes" id="UP001259492"/>
    </source>
</evidence>
<sequence length="407" mass="46793">MGKRSKIALYTIVVIIILMMVAEVTKPAAINWRDSYSAADKIPLGCYVLFNELEDYSDEDILTSTETLYSYLKDVPEDSKTTLLLINDWISLDEEESKSLADYVDNGNSVFISSNYFYGNVIDSLNTYLERRNSGFFKKGATSSFTSPTLNKNKKLFKDVIETSYFTSIDTLNTTVLGTVTLEIDDIEDEIEGGEILTYANFIKIKYGDNGGYFYLHSNPFAFTNYHMLNDNEDYAATVLSFLPKQQLIWDNYKKSGRKIIKSPLRFILTNTALKWAFYVALLALVLFVIFKGKRTQRIIPVIDPVKNTTVEFTQIIGDLYYQNGNYKSIIEKKITYFLEYTRTRFYLETSELNQNFIDKLALKSSNTKATTKDIIDFIIHLKSKNTLNENDLIELNKKIESFTKTQ</sequence>
<feature type="domain" description="DUF4350" evidence="2">
    <location>
        <begin position="40"/>
        <end position="239"/>
    </location>
</feature>
<dbReference type="Proteomes" id="UP001259492">
    <property type="component" value="Unassembled WGS sequence"/>
</dbReference>
<keyword evidence="1" id="KW-1133">Transmembrane helix</keyword>
<dbReference type="InterPro" id="IPR025646">
    <property type="entry name" value="DUF4350"/>
</dbReference>
<keyword evidence="1" id="KW-0812">Transmembrane</keyword>
<evidence type="ECO:0000313" key="3">
    <source>
        <dbReference type="EMBL" id="MDT0557239.1"/>
    </source>
</evidence>
<name>A0ABU2YGD3_9FLAO</name>
<proteinExistence type="predicted"/>
<keyword evidence="4" id="KW-1185">Reference proteome</keyword>